<keyword evidence="11" id="KW-1185">Reference proteome</keyword>
<dbReference type="SMART" id="SM01007">
    <property type="entry name" value="Aldolase_II"/>
    <property type="match status" value="1"/>
</dbReference>
<keyword evidence="6" id="KW-0862">Zinc</keyword>
<dbReference type="OrthoDB" id="9786287at2"/>
<dbReference type="CDD" id="cd00398">
    <property type="entry name" value="Aldolase_II"/>
    <property type="match status" value="1"/>
</dbReference>
<dbReference type="AlphaFoldDB" id="A0A1A7NWI1"/>
<evidence type="ECO:0000256" key="4">
    <source>
        <dbReference type="ARBA" id="ARBA00013186"/>
    </source>
</evidence>
<dbReference type="GO" id="GO:0008742">
    <property type="term" value="F:L-ribulose-phosphate 4-epimerase activity"/>
    <property type="evidence" value="ECO:0007669"/>
    <property type="project" value="UniProtKB-EC"/>
</dbReference>
<dbReference type="GO" id="GO:0046872">
    <property type="term" value="F:metal ion binding"/>
    <property type="evidence" value="ECO:0007669"/>
    <property type="project" value="UniProtKB-KW"/>
</dbReference>
<proteinExistence type="inferred from homology"/>
<evidence type="ECO:0000256" key="2">
    <source>
        <dbReference type="ARBA" id="ARBA00001947"/>
    </source>
</evidence>
<dbReference type="NCBIfam" id="NF009003">
    <property type="entry name" value="PRK12348.1"/>
    <property type="match status" value="1"/>
</dbReference>
<dbReference type="NCBIfam" id="NF006047">
    <property type="entry name" value="PRK08193.1"/>
    <property type="match status" value="1"/>
</dbReference>
<dbReference type="EMBL" id="JTJL01000039">
    <property type="protein sequence ID" value="OBW93354.1"/>
    <property type="molecule type" value="Genomic_DNA"/>
</dbReference>
<dbReference type="EC" id="5.1.3.4" evidence="4"/>
<dbReference type="PANTHER" id="PTHR22789:SF9">
    <property type="entry name" value="L-RIBULOSE-5-PHOSPHATE 4-EPIMERASE ULAF"/>
    <property type="match status" value="1"/>
</dbReference>
<reference evidence="10 11" key="1">
    <citation type="submission" date="2014-11" db="EMBL/GenBank/DDBJ databases">
        <title>Pan-genome of Gallibacterium spp.</title>
        <authorList>
            <person name="Kudirkiene E."/>
            <person name="Bojesen A.M."/>
        </authorList>
    </citation>
    <scope>NUCLEOTIDE SEQUENCE [LARGE SCALE GENOMIC DNA]</scope>
    <source>
        <strain evidence="10 11">F150</strain>
    </source>
</reference>
<evidence type="ECO:0000256" key="7">
    <source>
        <dbReference type="ARBA" id="ARBA00023235"/>
    </source>
</evidence>
<dbReference type="Gene3D" id="3.40.225.10">
    <property type="entry name" value="Class II aldolase/adducin N-terminal domain"/>
    <property type="match status" value="1"/>
</dbReference>
<dbReference type="InterPro" id="IPR050197">
    <property type="entry name" value="Aldolase_class_II_sugar_metab"/>
</dbReference>
<evidence type="ECO:0000259" key="9">
    <source>
        <dbReference type="SMART" id="SM01007"/>
    </source>
</evidence>
<sequence length="235" mass="26589">MTFNRYEISYLKEQVYQANMALPKYKLITFTWGNVSGITEDRQFMVIKPSGVDYDKLTADSMVVVDLNGNVIEGKLRPSSDTLTHIELYRQYPEIKGIVHTHSPYAVVWAQAKKAIPALGTTHADYFYGDIPCSRALTEQEIKEAYEKNTGKVIIETIQQQDPLAIPGIVVSEHGPFAWGNSPDNAVHNAVVLEEVAKMALFSKLLNPELTRIDQHILDKHYFRKHGSDAYYGQK</sequence>
<dbReference type="PANTHER" id="PTHR22789">
    <property type="entry name" value="FUCULOSE PHOSPHATE ALDOLASE"/>
    <property type="match status" value="1"/>
</dbReference>
<evidence type="ECO:0000256" key="1">
    <source>
        <dbReference type="ARBA" id="ARBA00001726"/>
    </source>
</evidence>
<evidence type="ECO:0000313" key="10">
    <source>
        <dbReference type="EMBL" id="OBW93354.1"/>
    </source>
</evidence>
<dbReference type="SUPFAM" id="SSF53639">
    <property type="entry name" value="AraD/HMP-PK domain-like"/>
    <property type="match status" value="1"/>
</dbReference>
<comment type="caution">
    <text evidence="10">The sequence shown here is derived from an EMBL/GenBank/DDBJ whole genome shotgun (WGS) entry which is preliminary data.</text>
</comment>
<dbReference type="GO" id="GO:0019323">
    <property type="term" value="P:pentose catabolic process"/>
    <property type="evidence" value="ECO:0007669"/>
    <property type="project" value="TreeGrafter"/>
</dbReference>
<dbReference type="FunFam" id="3.40.225.10:FF:000001">
    <property type="entry name" value="L-ribulose-5-phosphate 4-epimerase UlaF"/>
    <property type="match status" value="1"/>
</dbReference>
<evidence type="ECO:0000313" key="11">
    <source>
        <dbReference type="Proteomes" id="UP000092649"/>
    </source>
</evidence>
<dbReference type="PATRIC" id="fig|505341.3.peg.1502"/>
<dbReference type="Proteomes" id="UP000092649">
    <property type="component" value="Unassembled WGS sequence"/>
</dbReference>
<organism evidence="10 11">
    <name type="scientific">Gallibacterium salpingitidis</name>
    <dbReference type="NCBI Taxonomy" id="505341"/>
    <lineage>
        <taxon>Bacteria</taxon>
        <taxon>Pseudomonadati</taxon>
        <taxon>Pseudomonadota</taxon>
        <taxon>Gammaproteobacteria</taxon>
        <taxon>Pasteurellales</taxon>
        <taxon>Pasteurellaceae</taxon>
        <taxon>Gallibacterium</taxon>
    </lineage>
</organism>
<dbReference type="GO" id="GO:0005829">
    <property type="term" value="C:cytosol"/>
    <property type="evidence" value="ECO:0007669"/>
    <property type="project" value="TreeGrafter"/>
</dbReference>
<dbReference type="GO" id="GO:0016832">
    <property type="term" value="F:aldehyde-lyase activity"/>
    <property type="evidence" value="ECO:0007669"/>
    <property type="project" value="TreeGrafter"/>
</dbReference>
<evidence type="ECO:0000256" key="8">
    <source>
        <dbReference type="ARBA" id="ARBA00023277"/>
    </source>
</evidence>
<keyword evidence="5" id="KW-0479">Metal-binding</keyword>
<comment type="catalytic activity">
    <reaction evidence="1">
        <text>L-ribulose 5-phosphate = D-xylulose 5-phosphate</text>
        <dbReference type="Rhea" id="RHEA:22368"/>
        <dbReference type="ChEBI" id="CHEBI:57737"/>
        <dbReference type="ChEBI" id="CHEBI:58226"/>
        <dbReference type="EC" id="5.1.3.4"/>
    </reaction>
</comment>
<keyword evidence="7 10" id="KW-0413">Isomerase</keyword>
<evidence type="ECO:0000256" key="3">
    <source>
        <dbReference type="ARBA" id="ARBA00010037"/>
    </source>
</evidence>
<evidence type="ECO:0000256" key="6">
    <source>
        <dbReference type="ARBA" id="ARBA00022833"/>
    </source>
</evidence>
<comment type="cofactor">
    <cofactor evidence="2">
        <name>Zn(2+)</name>
        <dbReference type="ChEBI" id="CHEBI:29105"/>
    </cofactor>
</comment>
<dbReference type="RefSeq" id="WP_066108195.1">
    <property type="nucleotide sequence ID" value="NZ_JTJL01000039.1"/>
</dbReference>
<protein>
    <recommendedName>
        <fullName evidence="4">L-ribulose-5-phosphate 4-epimerase</fullName>
        <ecNumber evidence="4">5.1.3.4</ecNumber>
    </recommendedName>
</protein>
<evidence type="ECO:0000256" key="5">
    <source>
        <dbReference type="ARBA" id="ARBA00022723"/>
    </source>
</evidence>
<feature type="domain" description="Class II aldolase/adducin N-terminal" evidence="9">
    <location>
        <begin position="13"/>
        <end position="201"/>
    </location>
</feature>
<gene>
    <name evidence="10" type="primary">araD</name>
    <name evidence="10" type="ORF">QS62_07470</name>
</gene>
<accession>A0A1A7NWI1</accession>
<comment type="similarity">
    <text evidence="3">Belongs to the aldolase class II family. AraD/FucA subfamily.</text>
</comment>
<dbReference type="InterPro" id="IPR001303">
    <property type="entry name" value="Aldolase_II/adducin_N"/>
</dbReference>
<dbReference type="InterPro" id="IPR036409">
    <property type="entry name" value="Aldolase_II/adducin_N_sf"/>
</dbReference>
<name>A0A1A7NWI1_9PAST</name>
<dbReference type="Pfam" id="PF00596">
    <property type="entry name" value="Aldolase_II"/>
    <property type="match status" value="1"/>
</dbReference>
<keyword evidence="8" id="KW-0119">Carbohydrate metabolism</keyword>